<dbReference type="SUPFAM" id="SSF53756">
    <property type="entry name" value="UDP-Glycosyltransferase/glycogen phosphorylase"/>
    <property type="match status" value="1"/>
</dbReference>
<comment type="similarity">
    <text evidence="3">Belongs to the glycosyltransferase 9 family.</text>
</comment>
<comment type="caution">
    <text evidence="6">The sequence shown here is derived from an EMBL/GenBank/DDBJ whole genome shotgun (WGS) entry which is preliminary data.</text>
</comment>
<keyword evidence="2 6" id="KW-0808">Transferase</keyword>
<gene>
    <name evidence="6" type="primary">waaF</name>
    <name evidence="6" type="ORF">COS99_03665</name>
</gene>
<organism evidence="6 7">
    <name type="scientific">Candidatus Aquitaenariimonas noxiae</name>
    <dbReference type="NCBI Taxonomy" id="1974741"/>
    <lineage>
        <taxon>Bacteria</taxon>
        <taxon>Pseudomonadati</taxon>
        <taxon>Candidatus Omnitrophota</taxon>
        <taxon>Candidatus Aquitaenariimonas</taxon>
    </lineage>
</organism>
<dbReference type="Gene3D" id="3.40.50.2000">
    <property type="entry name" value="Glycogen Phosphorylase B"/>
    <property type="match status" value="2"/>
</dbReference>
<proteinExistence type="inferred from homology"/>
<accession>A0A2J0KVG1</accession>
<dbReference type="InterPro" id="IPR011910">
    <property type="entry name" value="RfaF"/>
</dbReference>
<dbReference type="CDD" id="cd03789">
    <property type="entry name" value="GT9_LPS_heptosyltransferase"/>
    <property type="match status" value="1"/>
</dbReference>
<evidence type="ECO:0000256" key="4">
    <source>
        <dbReference type="ARBA" id="ARBA00044042"/>
    </source>
</evidence>
<sequence length="338" mass="37975">MSKRIFIFNVNWLGDVLFSTALLRALRTAYPDSFIACAIPPRCREILELNPDLDEIIIYDEKLAHSSVLGKLRFVSELKKRKFDTAFLLHRSLTRALITYLAGIRERIGYHTKKRAFFLTKAIEPDKGEVHRADYFLGLAKAMGIKDATRSYRFFIKEDDRGYIKKLLAAKGIKENDRVAVINAGGNWEPKRWPKENFVELADDLIKEFGLKIIISGEAKDEGLGEFIVSLMKKDAVILCGETNLKQLAALMERANLVVSGDTGPMHIAAAMGAPTIALFGPTSPRVTGPRNSGKFAVIWKIEKCKVPCYDLSCTDNECMKRIKVADVMAEARKMLRG</sequence>
<dbReference type="GO" id="GO:0008713">
    <property type="term" value="F:ADP-heptose-lipopolysaccharide heptosyltransferase activity"/>
    <property type="evidence" value="ECO:0007669"/>
    <property type="project" value="UniProtKB-EC"/>
</dbReference>
<dbReference type="GO" id="GO:0009244">
    <property type="term" value="P:lipopolysaccharide core region biosynthetic process"/>
    <property type="evidence" value="ECO:0007669"/>
    <property type="project" value="TreeGrafter"/>
</dbReference>
<dbReference type="NCBIfam" id="TIGR02195">
    <property type="entry name" value="heptsyl_trn_II"/>
    <property type="match status" value="1"/>
</dbReference>
<dbReference type="InterPro" id="IPR051199">
    <property type="entry name" value="LPS_LOS_Heptosyltrfase"/>
</dbReference>
<evidence type="ECO:0000256" key="1">
    <source>
        <dbReference type="ARBA" id="ARBA00022676"/>
    </source>
</evidence>
<dbReference type="Pfam" id="PF01075">
    <property type="entry name" value="Glyco_transf_9"/>
    <property type="match status" value="1"/>
</dbReference>
<evidence type="ECO:0000256" key="3">
    <source>
        <dbReference type="ARBA" id="ARBA00043995"/>
    </source>
</evidence>
<dbReference type="EC" id="2.4.99.24" evidence="4"/>
<evidence type="ECO:0000256" key="2">
    <source>
        <dbReference type="ARBA" id="ARBA00022679"/>
    </source>
</evidence>
<dbReference type="Proteomes" id="UP000230052">
    <property type="component" value="Unassembled WGS sequence"/>
</dbReference>
<dbReference type="InterPro" id="IPR002201">
    <property type="entry name" value="Glyco_trans_9"/>
</dbReference>
<protein>
    <recommendedName>
        <fullName evidence="4">lipopolysaccharide heptosyltransferase II</fullName>
        <ecNumber evidence="4">2.4.99.24</ecNumber>
    </recommendedName>
</protein>
<dbReference type="EMBL" id="PEWV01000034">
    <property type="protein sequence ID" value="PIU41769.1"/>
    <property type="molecule type" value="Genomic_DNA"/>
</dbReference>
<dbReference type="PANTHER" id="PTHR30160">
    <property type="entry name" value="TETRAACYLDISACCHARIDE 4'-KINASE-RELATED"/>
    <property type="match status" value="1"/>
</dbReference>
<evidence type="ECO:0000313" key="6">
    <source>
        <dbReference type="EMBL" id="PIU41769.1"/>
    </source>
</evidence>
<dbReference type="AlphaFoldDB" id="A0A2J0KVG1"/>
<comment type="catalytic activity">
    <reaction evidence="5">
        <text>an L-alpha-D-Hep-(1-&gt;5)-[alpha-Kdo-(2-&gt;4)]-alpha-Kdo-(2-&gt;6)-lipid A + ADP-L-glycero-beta-D-manno-heptose = an L-alpha-D-Hep-(1-&gt;3)-L-alpha-D-Hep-(1-&gt;5)-[alpha-Kdo-(2-&gt;4)]-alpha-Kdo-(2-&gt;6)-lipid A + ADP + H(+)</text>
        <dbReference type="Rhea" id="RHEA:74071"/>
        <dbReference type="ChEBI" id="CHEBI:15378"/>
        <dbReference type="ChEBI" id="CHEBI:61506"/>
        <dbReference type="ChEBI" id="CHEBI:193068"/>
        <dbReference type="ChEBI" id="CHEBI:193069"/>
        <dbReference type="ChEBI" id="CHEBI:456216"/>
        <dbReference type="EC" id="2.4.99.24"/>
    </reaction>
</comment>
<dbReference type="PANTHER" id="PTHR30160:SF7">
    <property type="entry name" value="ADP-HEPTOSE--LPS HEPTOSYLTRANSFERASE 2"/>
    <property type="match status" value="1"/>
</dbReference>
<evidence type="ECO:0000313" key="7">
    <source>
        <dbReference type="Proteomes" id="UP000230052"/>
    </source>
</evidence>
<reference evidence="6 7" key="1">
    <citation type="submission" date="2017-09" db="EMBL/GenBank/DDBJ databases">
        <title>Depth-based differentiation of microbial function through sediment-hosted aquifers and enrichment of novel symbionts in the deep terrestrial subsurface.</title>
        <authorList>
            <person name="Probst A.J."/>
            <person name="Ladd B."/>
            <person name="Jarett J.K."/>
            <person name="Geller-Mcgrath D.E."/>
            <person name="Sieber C.M."/>
            <person name="Emerson J.B."/>
            <person name="Anantharaman K."/>
            <person name="Thomas B.C."/>
            <person name="Malmstrom R."/>
            <person name="Stieglmeier M."/>
            <person name="Klingl A."/>
            <person name="Woyke T."/>
            <person name="Ryan C.M."/>
            <person name="Banfield J.F."/>
        </authorList>
    </citation>
    <scope>NUCLEOTIDE SEQUENCE [LARGE SCALE GENOMIC DNA]</scope>
    <source>
        <strain evidence="6">CG07_land_8_20_14_0_80_42_15</strain>
    </source>
</reference>
<keyword evidence="1" id="KW-0328">Glycosyltransferase</keyword>
<evidence type="ECO:0000256" key="5">
    <source>
        <dbReference type="ARBA" id="ARBA00047503"/>
    </source>
</evidence>
<name>A0A2J0KVG1_9BACT</name>
<dbReference type="GO" id="GO:0005829">
    <property type="term" value="C:cytosol"/>
    <property type="evidence" value="ECO:0007669"/>
    <property type="project" value="TreeGrafter"/>
</dbReference>